<organism evidence="2 3">
    <name type="scientific">Stereocaulon virgatum</name>
    <dbReference type="NCBI Taxonomy" id="373712"/>
    <lineage>
        <taxon>Eukaryota</taxon>
        <taxon>Fungi</taxon>
        <taxon>Dikarya</taxon>
        <taxon>Ascomycota</taxon>
        <taxon>Pezizomycotina</taxon>
        <taxon>Lecanoromycetes</taxon>
        <taxon>OSLEUM clade</taxon>
        <taxon>Lecanoromycetidae</taxon>
        <taxon>Lecanorales</taxon>
        <taxon>Lecanorineae</taxon>
        <taxon>Stereocaulaceae</taxon>
        <taxon>Stereocaulon</taxon>
    </lineage>
</organism>
<evidence type="ECO:0000313" key="2">
    <source>
        <dbReference type="EMBL" id="KAL2038729.1"/>
    </source>
</evidence>
<sequence>MRAGLNEAERKQLKRELVNAVEQFKDIQTTLTYVTLHDMQHELLTQQKQIAIQLQSLLNKQQKLDEPLVAEHLDQQEDKAEERNPSSARLNELDEQQNTERLLATGHLYQQHRI</sequence>
<comment type="caution">
    <text evidence="2">The sequence shown here is derived from an EMBL/GenBank/DDBJ whole genome shotgun (WGS) entry which is preliminary data.</text>
</comment>
<proteinExistence type="predicted"/>
<dbReference type="EMBL" id="JBEFKJ010000030">
    <property type="protein sequence ID" value="KAL2038729.1"/>
    <property type="molecule type" value="Genomic_DNA"/>
</dbReference>
<keyword evidence="3" id="KW-1185">Reference proteome</keyword>
<gene>
    <name evidence="2" type="ORF">N7G274_008487</name>
</gene>
<reference evidence="2 3" key="1">
    <citation type="submission" date="2024-09" db="EMBL/GenBank/DDBJ databases">
        <title>Rethinking Asexuality: The Enigmatic Case of Functional Sexual Genes in Lepraria (Stereocaulaceae).</title>
        <authorList>
            <person name="Doellman M."/>
            <person name="Sun Y."/>
            <person name="Barcenas-Pena A."/>
            <person name="Lumbsch H.T."/>
            <person name="Grewe F."/>
        </authorList>
    </citation>
    <scope>NUCLEOTIDE SEQUENCE [LARGE SCALE GENOMIC DNA]</scope>
    <source>
        <strain evidence="2 3">Mercado 3170</strain>
    </source>
</reference>
<feature type="compositionally biased region" description="Basic and acidic residues" evidence="1">
    <location>
        <begin position="74"/>
        <end position="84"/>
    </location>
</feature>
<name>A0ABR3ZYG9_9LECA</name>
<feature type="region of interest" description="Disordered" evidence="1">
    <location>
        <begin position="74"/>
        <end position="99"/>
    </location>
</feature>
<evidence type="ECO:0000256" key="1">
    <source>
        <dbReference type="SAM" id="MobiDB-lite"/>
    </source>
</evidence>
<dbReference type="Proteomes" id="UP001590950">
    <property type="component" value="Unassembled WGS sequence"/>
</dbReference>
<accession>A0ABR3ZYG9</accession>
<protein>
    <submittedName>
        <fullName evidence="2">Uncharacterized protein</fullName>
    </submittedName>
</protein>
<evidence type="ECO:0000313" key="3">
    <source>
        <dbReference type="Proteomes" id="UP001590950"/>
    </source>
</evidence>